<protein>
    <submittedName>
        <fullName evidence="1">Uncharacterized protein</fullName>
    </submittedName>
</protein>
<evidence type="ECO:0000313" key="1">
    <source>
        <dbReference type="EMBL" id="QFG73825.1"/>
    </source>
</evidence>
<organism evidence="1">
    <name type="scientific">Megaviridae environmental sample</name>
    <dbReference type="NCBI Taxonomy" id="1737588"/>
    <lineage>
        <taxon>Viruses</taxon>
        <taxon>Varidnaviria</taxon>
        <taxon>Bamfordvirae</taxon>
        <taxon>Nucleocytoviricota</taxon>
        <taxon>Megaviricetes</taxon>
        <taxon>Imitervirales</taxon>
        <taxon>Mimiviridae</taxon>
        <taxon>environmental samples</taxon>
    </lineage>
</organism>
<dbReference type="EMBL" id="MN448271">
    <property type="protein sequence ID" value="QFG73825.1"/>
    <property type="molecule type" value="Genomic_DNA"/>
</dbReference>
<name>A0A5J6VI04_9VIRU</name>
<accession>A0A5J6VI04</accession>
<sequence length="607" mass="69163">MQNFAPPHGLGSNENNLIPAVELHQINYPQDRNIIRESGAYSGKRQARERRIVINSCFRKFSRTPNPLHFDLHFYNGMVDDTFYLEKFCHGDFKMNDDGAIGSNLTFGESSLLKDDQIVILDNDNLHKKHITVKNNAITWEIDGSTGNATAQRLRADPYTQRLRNLISGNWFVVSTDDNQLYPRMGISSDNEVEELDNIIGAVFTLKRKSKDNINQETDASTNLYDAIATSESRDSTTFEEYIIAYHSVDAFQTYTGDYALKLKNYTCDGEFDSSANESLASVDGPASDIPNYFFTHSITSIKYFTSYSQVVYFHLNSDTNTLKYEEGIYNIQDTPISPLPIKEQNICVSTCWDANIPFSNTVATNDFLLCINKYHFSADADSSTSSPRSITINSGGKSPLSIPDIEIFLFTQDSLVLPQITTAESTELTLYKVVRPQRELSIDLPGEEISSLSFDVILIPKHLLEDHDDNILIMRVPEINQRDVLFASSGNHPLNSKTDIVLNRSNETKHHWQFSTRGSIQMDHATLLNTRTLTFTFYDIDGIQIVPKYRFQTQPYEDTYINVDAVYPLLPEEYLRVKNNRNNAYSNDNNVIIDMRLIRLEKQYLD</sequence>
<reference evidence="1" key="1">
    <citation type="journal article" date="2019" name="Philos. Trans. R. Soc. Lond., B, Biol. Sci.">
        <title>Targeted metagenomic recovery of four divergent viruses reveals shared and distinctive characteristics of giant viruses of marine eukaryotes.</title>
        <authorList>
            <person name="Needham D.M."/>
            <person name="Poirier C."/>
            <person name="Hehenberger E."/>
            <person name="Jimenez V."/>
            <person name="Swalwell J.E."/>
            <person name="Santoro A.E."/>
            <person name="Worden A.Z."/>
        </authorList>
    </citation>
    <scope>NUCLEOTIDE SEQUENCE</scope>
    <source>
        <strain evidence="1">OPacV-662</strain>
    </source>
</reference>
<proteinExistence type="predicted"/>